<keyword evidence="8" id="KW-1185">Reference proteome</keyword>
<feature type="transmembrane region" description="Helical" evidence="6">
    <location>
        <begin position="495"/>
        <end position="517"/>
    </location>
</feature>
<evidence type="ECO:0000256" key="2">
    <source>
        <dbReference type="ARBA" id="ARBA00022692"/>
    </source>
</evidence>
<feature type="region of interest" description="Disordered" evidence="5">
    <location>
        <begin position="1"/>
        <end position="67"/>
    </location>
</feature>
<feature type="transmembrane region" description="Helical" evidence="6">
    <location>
        <begin position="409"/>
        <end position="429"/>
    </location>
</feature>
<protein>
    <submittedName>
        <fullName evidence="7">Major facilitator superfamily, MFS transporter superfamily</fullName>
    </submittedName>
</protein>
<evidence type="ECO:0000256" key="6">
    <source>
        <dbReference type="SAM" id="Phobius"/>
    </source>
</evidence>
<reference evidence="7" key="1">
    <citation type="submission" date="2022-06" db="EMBL/GenBank/DDBJ databases">
        <title>Complete genome sequences of two strains of the flax pathogen Septoria linicola.</title>
        <authorList>
            <person name="Lapalu N."/>
            <person name="Simon A."/>
            <person name="Demenou B."/>
            <person name="Paumier D."/>
            <person name="Guillot M.-P."/>
            <person name="Gout L."/>
            <person name="Valade R."/>
        </authorList>
    </citation>
    <scope>NUCLEOTIDE SEQUENCE</scope>
    <source>
        <strain evidence="7">SE15195</strain>
    </source>
</reference>
<sequence length="610" mass="66221">MSRLTSGFLNRTKPAAPDIVGVPEVDQPASIDYDNEKHFKHGDHTTSHDGSSPERSAADSDGESFTSGAQQGVKAMEAVTTVWTKGTLAAALSFIVFLSFVGSMGQQMGFTLEPYLVSDFSALGLYATTGVVSQLVAGVGRLAVAKILDIWGRPQGFAVMILLVTIGLGMTAGTTSVEMYMGAQVFYWFGILGRDLCISVFLSDITSLKNRGFMFALETSPFIVTTWIGPPLGQAFLDSSLGYRWGYGAFAIIEPAVNIPLIALFMWYTRKARREGVLQKESSGRTTFQSIKHYAIEFDLVGIFLLGAGLAIFLLPFNIYSRQPRGWAEPFIIAMIVLGVFLIAMFAVWERYLAPVQFAPWWILTDRNVMGANVLLASTAMSFAIWASFMNPFVQIVYGLSPTEAGYVQNIYSIGSCITGVICGMLIRWSGRIKWLAAYVGLPLVILGVGMLNEFRQPSYNIGPNVVCQILIALGGGLIVICSQTAAMAAVTHQQIAVVLAIQALMFSVGQAIGYSISTPLWNEYFPTALARLLPPELQADAIAISGDLVMQQTYLAGSPARAAINEAYGIAMKYQTIAATAVLVLAIPAVLVWRDIKVKEFKQTKGKVW</sequence>
<name>A0A9Q9AXL9_9PEZI</name>
<gene>
    <name evidence="7" type="ORF">Slin15195_G083920</name>
</gene>
<dbReference type="SUPFAM" id="SSF103473">
    <property type="entry name" value="MFS general substrate transporter"/>
    <property type="match status" value="2"/>
</dbReference>
<evidence type="ECO:0000313" key="8">
    <source>
        <dbReference type="Proteomes" id="UP001056384"/>
    </source>
</evidence>
<keyword evidence="4 6" id="KW-0472">Membrane</keyword>
<dbReference type="GO" id="GO:0022857">
    <property type="term" value="F:transmembrane transporter activity"/>
    <property type="evidence" value="ECO:0007669"/>
    <property type="project" value="InterPro"/>
</dbReference>
<dbReference type="Gene3D" id="1.20.1250.20">
    <property type="entry name" value="MFS general substrate transporter like domains"/>
    <property type="match status" value="2"/>
</dbReference>
<organism evidence="7 8">
    <name type="scientific">Septoria linicola</name>
    <dbReference type="NCBI Taxonomy" id="215465"/>
    <lineage>
        <taxon>Eukaryota</taxon>
        <taxon>Fungi</taxon>
        <taxon>Dikarya</taxon>
        <taxon>Ascomycota</taxon>
        <taxon>Pezizomycotina</taxon>
        <taxon>Dothideomycetes</taxon>
        <taxon>Dothideomycetidae</taxon>
        <taxon>Mycosphaerellales</taxon>
        <taxon>Mycosphaerellaceae</taxon>
        <taxon>Septoria</taxon>
    </lineage>
</organism>
<dbReference type="Proteomes" id="UP001056384">
    <property type="component" value="Chromosome 7"/>
</dbReference>
<feature type="compositionally biased region" description="Basic and acidic residues" evidence="5">
    <location>
        <begin position="34"/>
        <end position="47"/>
    </location>
</feature>
<feature type="transmembrane region" description="Helical" evidence="6">
    <location>
        <begin position="215"/>
        <end position="233"/>
    </location>
</feature>
<comment type="subcellular location">
    <subcellularLocation>
        <location evidence="1">Membrane</location>
        <topology evidence="1">Multi-pass membrane protein</topology>
    </subcellularLocation>
</comment>
<evidence type="ECO:0000256" key="1">
    <source>
        <dbReference type="ARBA" id="ARBA00004141"/>
    </source>
</evidence>
<dbReference type="EMBL" id="CP099424">
    <property type="protein sequence ID" value="USW55073.1"/>
    <property type="molecule type" value="Genomic_DNA"/>
</dbReference>
<feature type="transmembrane region" description="Helical" evidence="6">
    <location>
        <begin position="331"/>
        <end position="349"/>
    </location>
</feature>
<dbReference type="GO" id="GO:0005886">
    <property type="term" value="C:plasma membrane"/>
    <property type="evidence" value="ECO:0007669"/>
    <property type="project" value="TreeGrafter"/>
</dbReference>
<feature type="transmembrane region" description="Helical" evidence="6">
    <location>
        <begin position="436"/>
        <end position="456"/>
    </location>
</feature>
<dbReference type="InterPro" id="IPR011701">
    <property type="entry name" value="MFS"/>
</dbReference>
<dbReference type="AlphaFoldDB" id="A0A9Q9AXL9"/>
<dbReference type="PANTHER" id="PTHR23501">
    <property type="entry name" value="MAJOR FACILITATOR SUPERFAMILY"/>
    <property type="match status" value="1"/>
</dbReference>
<feature type="transmembrane region" description="Helical" evidence="6">
    <location>
        <begin position="123"/>
        <end position="144"/>
    </location>
</feature>
<dbReference type="InterPro" id="IPR036259">
    <property type="entry name" value="MFS_trans_sf"/>
</dbReference>
<feature type="transmembrane region" description="Helical" evidence="6">
    <location>
        <begin position="82"/>
        <end position="103"/>
    </location>
</feature>
<evidence type="ECO:0000256" key="4">
    <source>
        <dbReference type="ARBA" id="ARBA00023136"/>
    </source>
</evidence>
<feature type="transmembrane region" description="Helical" evidence="6">
    <location>
        <begin position="245"/>
        <end position="268"/>
    </location>
</feature>
<feature type="transmembrane region" description="Helical" evidence="6">
    <location>
        <begin position="370"/>
        <end position="389"/>
    </location>
</feature>
<accession>A0A9Q9AXL9</accession>
<feature type="transmembrane region" description="Helical" evidence="6">
    <location>
        <begin position="156"/>
        <end position="173"/>
    </location>
</feature>
<proteinExistence type="predicted"/>
<feature type="transmembrane region" description="Helical" evidence="6">
    <location>
        <begin position="462"/>
        <end position="483"/>
    </location>
</feature>
<evidence type="ECO:0000256" key="5">
    <source>
        <dbReference type="SAM" id="MobiDB-lite"/>
    </source>
</evidence>
<feature type="transmembrane region" description="Helical" evidence="6">
    <location>
        <begin position="185"/>
        <end position="203"/>
    </location>
</feature>
<keyword evidence="2 6" id="KW-0812">Transmembrane</keyword>
<keyword evidence="3 6" id="KW-1133">Transmembrane helix</keyword>
<feature type="transmembrane region" description="Helical" evidence="6">
    <location>
        <begin position="575"/>
        <end position="594"/>
    </location>
</feature>
<feature type="transmembrane region" description="Helical" evidence="6">
    <location>
        <begin position="298"/>
        <end position="319"/>
    </location>
</feature>
<dbReference type="Pfam" id="PF07690">
    <property type="entry name" value="MFS_1"/>
    <property type="match status" value="1"/>
</dbReference>
<dbReference type="PANTHER" id="PTHR23501:SF107">
    <property type="entry name" value="TRANSPORTER, PUTATIVE (AFU_ORTHOLOGUE AFUA_7G04730)-RELATED"/>
    <property type="match status" value="1"/>
</dbReference>
<evidence type="ECO:0000313" key="7">
    <source>
        <dbReference type="EMBL" id="USW55073.1"/>
    </source>
</evidence>
<evidence type="ECO:0000256" key="3">
    <source>
        <dbReference type="ARBA" id="ARBA00022989"/>
    </source>
</evidence>